<gene>
    <name evidence="1" type="ORF">PoB_004311600</name>
</gene>
<accession>A0AAV4B838</accession>
<evidence type="ECO:0000313" key="1">
    <source>
        <dbReference type="EMBL" id="GFO16611.1"/>
    </source>
</evidence>
<dbReference type="EMBL" id="BLXT01004673">
    <property type="protein sequence ID" value="GFO16611.1"/>
    <property type="molecule type" value="Genomic_DNA"/>
</dbReference>
<proteinExistence type="predicted"/>
<sequence>MAIALALITAQRERSDIKSQVPRTYFTRRLRAVEDQDDGIGLNFVYISKHLDAPSVTQSQTYQVGQYLEVFLYAENGARRPYRGIAFRLSFKPACRWQAQARDGKILTGFMASTLSTRSSTPALQRTQKYPTL</sequence>
<protein>
    <submittedName>
        <fullName evidence="1">Uncharacterized protein</fullName>
    </submittedName>
</protein>
<dbReference type="Proteomes" id="UP000735302">
    <property type="component" value="Unassembled WGS sequence"/>
</dbReference>
<reference evidence="1 2" key="1">
    <citation type="journal article" date="2021" name="Elife">
        <title>Chloroplast acquisition without the gene transfer in kleptoplastic sea slugs, Plakobranchus ocellatus.</title>
        <authorList>
            <person name="Maeda T."/>
            <person name="Takahashi S."/>
            <person name="Yoshida T."/>
            <person name="Shimamura S."/>
            <person name="Takaki Y."/>
            <person name="Nagai Y."/>
            <person name="Toyoda A."/>
            <person name="Suzuki Y."/>
            <person name="Arimoto A."/>
            <person name="Ishii H."/>
            <person name="Satoh N."/>
            <person name="Nishiyama T."/>
            <person name="Hasebe M."/>
            <person name="Maruyama T."/>
            <person name="Minagawa J."/>
            <person name="Obokata J."/>
            <person name="Shigenobu S."/>
        </authorList>
    </citation>
    <scope>NUCLEOTIDE SEQUENCE [LARGE SCALE GENOMIC DNA]</scope>
</reference>
<dbReference type="AlphaFoldDB" id="A0AAV4B838"/>
<comment type="caution">
    <text evidence="1">The sequence shown here is derived from an EMBL/GenBank/DDBJ whole genome shotgun (WGS) entry which is preliminary data.</text>
</comment>
<keyword evidence="2" id="KW-1185">Reference proteome</keyword>
<name>A0AAV4B838_9GAST</name>
<organism evidence="1 2">
    <name type="scientific">Plakobranchus ocellatus</name>
    <dbReference type="NCBI Taxonomy" id="259542"/>
    <lineage>
        <taxon>Eukaryota</taxon>
        <taxon>Metazoa</taxon>
        <taxon>Spiralia</taxon>
        <taxon>Lophotrochozoa</taxon>
        <taxon>Mollusca</taxon>
        <taxon>Gastropoda</taxon>
        <taxon>Heterobranchia</taxon>
        <taxon>Euthyneura</taxon>
        <taxon>Panpulmonata</taxon>
        <taxon>Sacoglossa</taxon>
        <taxon>Placobranchoidea</taxon>
        <taxon>Plakobranchidae</taxon>
        <taxon>Plakobranchus</taxon>
    </lineage>
</organism>
<evidence type="ECO:0000313" key="2">
    <source>
        <dbReference type="Proteomes" id="UP000735302"/>
    </source>
</evidence>